<name>A0A813LVW3_POLGL</name>
<gene>
    <name evidence="2" type="ORF">PGLA2088_LOCUS49963</name>
</gene>
<proteinExistence type="predicted"/>
<sequence length="432" mass="48272">LPSVQVRATREEDTVDWRSTTPLLRQPDFAFDSWLTGLLQDGVTGLRYPETCRSVAQTTCGWRKRFPGNLWCRLARDNCSTLVKEAREAVPVISFVQQRVQALRAQDGPVTILDLCSGLGFLGMLLAEILPKDRVHACILMDQAWPLKGGAREAPLVEETDVPTESGEVVRPSRKNRTRLNWDHIYNLPWPVTLTTRRSDLKLPSTHAQIHSKILEPAPGPVLILGIHLCGILSIRAIETFNSGPKCVGIVLKPCCLPAMEYVKQKTRWTLGAHSFAATEVCMWGKYNKNQWQGPIKATLAPRFRTWSENLYRGILADDKRYDKVPLVEGHYQDAYLLAERAFSESAPTIPGPEDCSAALVQQVLSAQTPRDVLGVPEEISMRALNRRFVALTKTLGQLGEEGDPAAAFRKVKEAYDSIRAERPEKTVEAPE</sequence>
<feature type="domain" description="Methyltransferase" evidence="1">
    <location>
        <begin position="91"/>
        <end position="257"/>
    </location>
</feature>
<reference evidence="2" key="1">
    <citation type="submission" date="2021-02" db="EMBL/GenBank/DDBJ databases">
        <authorList>
            <person name="Dougan E. K."/>
            <person name="Rhodes N."/>
            <person name="Thang M."/>
            <person name="Chan C."/>
        </authorList>
    </citation>
    <scope>NUCLEOTIDE SEQUENCE</scope>
</reference>
<evidence type="ECO:0000313" key="2">
    <source>
        <dbReference type="EMBL" id="CAE8740271.1"/>
    </source>
</evidence>
<evidence type="ECO:0000259" key="1">
    <source>
        <dbReference type="Pfam" id="PF13679"/>
    </source>
</evidence>
<dbReference type="EMBL" id="CAJNNW010037241">
    <property type="protein sequence ID" value="CAE8740271.1"/>
    <property type="molecule type" value="Genomic_DNA"/>
</dbReference>
<comment type="caution">
    <text evidence="2">The sequence shown here is derived from an EMBL/GenBank/DDBJ whole genome shotgun (WGS) entry which is preliminary data.</text>
</comment>
<dbReference type="Proteomes" id="UP000626109">
    <property type="component" value="Unassembled WGS sequence"/>
</dbReference>
<accession>A0A813LVW3</accession>
<organism evidence="2 3">
    <name type="scientific">Polarella glacialis</name>
    <name type="common">Dinoflagellate</name>
    <dbReference type="NCBI Taxonomy" id="89957"/>
    <lineage>
        <taxon>Eukaryota</taxon>
        <taxon>Sar</taxon>
        <taxon>Alveolata</taxon>
        <taxon>Dinophyceae</taxon>
        <taxon>Suessiales</taxon>
        <taxon>Suessiaceae</taxon>
        <taxon>Polarella</taxon>
    </lineage>
</organism>
<dbReference type="Pfam" id="PF13679">
    <property type="entry name" value="Methyltransf_32"/>
    <property type="match status" value="1"/>
</dbReference>
<dbReference type="AlphaFoldDB" id="A0A813LVW3"/>
<protein>
    <recommendedName>
        <fullName evidence="1">Methyltransferase domain-containing protein</fullName>
    </recommendedName>
</protein>
<evidence type="ECO:0000313" key="3">
    <source>
        <dbReference type="Proteomes" id="UP000626109"/>
    </source>
</evidence>
<dbReference type="InterPro" id="IPR025714">
    <property type="entry name" value="Methyltranfer_dom"/>
</dbReference>
<feature type="non-terminal residue" evidence="2">
    <location>
        <position position="432"/>
    </location>
</feature>